<proteinExistence type="predicted"/>
<accession>A0A6J5N4Y9</accession>
<name>A0A6J5N4Y9_9CAUD</name>
<dbReference type="EMBL" id="LR796577">
    <property type="protein sequence ID" value="CAB4152330.1"/>
    <property type="molecule type" value="Genomic_DNA"/>
</dbReference>
<protein>
    <submittedName>
        <fullName evidence="1">Uncharacterized protein</fullName>
    </submittedName>
</protein>
<organism evidence="1">
    <name type="scientific">uncultured Caudovirales phage</name>
    <dbReference type="NCBI Taxonomy" id="2100421"/>
    <lineage>
        <taxon>Viruses</taxon>
        <taxon>Duplodnaviria</taxon>
        <taxon>Heunggongvirae</taxon>
        <taxon>Uroviricota</taxon>
        <taxon>Caudoviricetes</taxon>
        <taxon>Peduoviridae</taxon>
        <taxon>Maltschvirus</taxon>
        <taxon>Maltschvirus maltsch</taxon>
    </lineage>
</organism>
<evidence type="ECO:0000313" key="1">
    <source>
        <dbReference type="EMBL" id="CAB4152330.1"/>
    </source>
</evidence>
<reference evidence="1" key="1">
    <citation type="submission" date="2020-04" db="EMBL/GenBank/DDBJ databases">
        <authorList>
            <person name="Chiriac C."/>
            <person name="Salcher M."/>
            <person name="Ghai R."/>
            <person name="Kavagutti S V."/>
        </authorList>
    </citation>
    <scope>NUCLEOTIDE SEQUENCE</scope>
</reference>
<sequence>MKHRSKITKALDIATEIALLEASLRYTRDEARRADTAAQIQTRRDILAALIPALPVHEQARVYDRTLRIPAHL</sequence>
<gene>
    <name evidence="1" type="ORF">UFOVP613_9</name>
</gene>